<name>A0A660KWX8_9ACTN</name>
<organism evidence="2 3">
    <name type="scientific">Solirubrobacter pauli</name>
    <dbReference type="NCBI Taxonomy" id="166793"/>
    <lineage>
        <taxon>Bacteria</taxon>
        <taxon>Bacillati</taxon>
        <taxon>Actinomycetota</taxon>
        <taxon>Thermoleophilia</taxon>
        <taxon>Solirubrobacterales</taxon>
        <taxon>Solirubrobacteraceae</taxon>
        <taxon>Solirubrobacter</taxon>
    </lineage>
</organism>
<dbReference type="SUPFAM" id="SSF55166">
    <property type="entry name" value="Hedgehog/DD-peptidase"/>
    <property type="match status" value="1"/>
</dbReference>
<keyword evidence="2" id="KW-0121">Carboxypeptidase</keyword>
<dbReference type="OrthoDB" id="5496837at2"/>
<evidence type="ECO:0000313" key="2">
    <source>
        <dbReference type="EMBL" id="RKQ84965.1"/>
    </source>
</evidence>
<keyword evidence="3" id="KW-1185">Reference proteome</keyword>
<evidence type="ECO:0000259" key="1">
    <source>
        <dbReference type="Pfam" id="PF02557"/>
    </source>
</evidence>
<dbReference type="CDD" id="cd14814">
    <property type="entry name" value="Peptidase_M15"/>
    <property type="match status" value="1"/>
</dbReference>
<proteinExistence type="predicted"/>
<keyword evidence="2" id="KW-0378">Hydrolase</keyword>
<dbReference type="RefSeq" id="WP_121258517.1">
    <property type="nucleotide sequence ID" value="NZ_RBIL01000003.1"/>
</dbReference>
<dbReference type="InterPro" id="IPR009045">
    <property type="entry name" value="Zn_M74/Hedgehog-like"/>
</dbReference>
<dbReference type="Gene3D" id="3.30.1380.10">
    <property type="match status" value="1"/>
</dbReference>
<protein>
    <submittedName>
        <fullName evidence="2">D-alanyl-D-alanine carboxypeptidase-like protein</fullName>
    </submittedName>
</protein>
<reference evidence="2 3" key="1">
    <citation type="submission" date="2018-10" db="EMBL/GenBank/DDBJ databases">
        <title>Genomic Encyclopedia of Archaeal and Bacterial Type Strains, Phase II (KMG-II): from individual species to whole genera.</title>
        <authorList>
            <person name="Goeker M."/>
        </authorList>
    </citation>
    <scope>NUCLEOTIDE SEQUENCE [LARGE SCALE GENOMIC DNA]</scope>
    <source>
        <strain evidence="2 3">DSM 14954</strain>
    </source>
</reference>
<keyword evidence="2" id="KW-0645">Protease</keyword>
<accession>A0A660KWX8</accession>
<feature type="domain" description="D-alanyl-D-alanine carboxypeptidase-like core" evidence="1">
    <location>
        <begin position="19"/>
        <end position="96"/>
    </location>
</feature>
<dbReference type="AlphaFoldDB" id="A0A660KWX8"/>
<dbReference type="EMBL" id="RBIL01000003">
    <property type="protein sequence ID" value="RKQ84965.1"/>
    <property type="molecule type" value="Genomic_DNA"/>
</dbReference>
<dbReference type="GO" id="GO:0004180">
    <property type="term" value="F:carboxypeptidase activity"/>
    <property type="evidence" value="ECO:0007669"/>
    <property type="project" value="UniProtKB-KW"/>
</dbReference>
<dbReference type="InterPro" id="IPR003709">
    <property type="entry name" value="VanY-like_core_dom"/>
</dbReference>
<gene>
    <name evidence="2" type="ORF">C8N24_6596</name>
</gene>
<sequence length="226" mass="25165">MALNGKLADADLADIPGGRLRKDAAEAWLAMRAYIGKTKGVWICPTSFRTAYRPYADQEYFWNLYQRGGGALAARPGTSNHGWGIAVDLPSPAMQAAVRACGHEFGWGIRGGKLSSDAPSEAWHCTFHPGTYPAVGRNRPKPRPHPYHALTDGERAARNILVKERRIARRHGGWSKVDQSHLTRAAAAKRDIRAQLARIAEAARSDGWDKHQRRVRHDYLKKLVSR</sequence>
<evidence type="ECO:0000313" key="3">
    <source>
        <dbReference type="Proteomes" id="UP000278962"/>
    </source>
</evidence>
<dbReference type="GO" id="GO:0006508">
    <property type="term" value="P:proteolysis"/>
    <property type="evidence" value="ECO:0007669"/>
    <property type="project" value="InterPro"/>
</dbReference>
<dbReference type="Pfam" id="PF02557">
    <property type="entry name" value="VanY"/>
    <property type="match status" value="1"/>
</dbReference>
<dbReference type="Proteomes" id="UP000278962">
    <property type="component" value="Unassembled WGS sequence"/>
</dbReference>
<comment type="caution">
    <text evidence="2">The sequence shown here is derived from an EMBL/GenBank/DDBJ whole genome shotgun (WGS) entry which is preliminary data.</text>
</comment>